<dbReference type="InterPro" id="IPR029044">
    <property type="entry name" value="Nucleotide-diphossugar_trans"/>
</dbReference>
<protein>
    <recommendedName>
        <fullName evidence="4">Glycosyltransferase family 32 protein</fullName>
    </recommendedName>
</protein>
<dbReference type="PANTHER" id="PTHR31834:SF1">
    <property type="entry name" value="INITIATION-SPECIFIC ALPHA-1,6-MANNOSYLTRANSFERASE"/>
    <property type="match status" value="1"/>
</dbReference>
<dbReference type="GO" id="GO:0000009">
    <property type="term" value="F:alpha-1,6-mannosyltransferase activity"/>
    <property type="evidence" value="ECO:0007669"/>
    <property type="project" value="InterPro"/>
</dbReference>
<comment type="similarity">
    <text evidence="1">Belongs to the glycosyltransferase 32 family.</text>
</comment>
<dbReference type="GO" id="GO:0006487">
    <property type="term" value="P:protein N-linked glycosylation"/>
    <property type="evidence" value="ECO:0007669"/>
    <property type="project" value="TreeGrafter"/>
</dbReference>
<evidence type="ECO:0000313" key="3">
    <source>
        <dbReference type="Proteomes" id="UP000193920"/>
    </source>
</evidence>
<dbReference type="AlphaFoldDB" id="A0A1Y2CTL1"/>
<keyword evidence="3" id="KW-1185">Reference proteome</keyword>
<evidence type="ECO:0000313" key="2">
    <source>
        <dbReference type="EMBL" id="ORY49685.1"/>
    </source>
</evidence>
<dbReference type="InterPro" id="IPR007577">
    <property type="entry name" value="GlycoTrfase_DXD_sugar-bd_CS"/>
</dbReference>
<accession>A0A1Y2CTL1</accession>
<gene>
    <name evidence="2" type="ORF">LY90DRAFT_456984</name>
</gene>
<reference evidence="2 3" key="1">
    <citation type="submission" date="2016-08" db="EMBL/GenBank/DDBJ databases">
        <title>A Parts List for Fungal Cellulosomes Revealed by Comparative Genomics.</title>
        <authorList>
            <consortium name="DOE Joint Genome Institute"/>
            <person name="Haitjema C.H."/>
            <person name="Gilmore S.P."/>
            <person name="Henske J.K."/>
            <person name="Solomon K.V."/>
            <person name="De Groot R."/>
            <person name="Kuo A."/>
            <person name="Mondo S.J."/>
            <person name="Salamov A.A."/>
            <person name="Labutti K."/>
            <person name="Zhao Z."/>
            <person name="Chiniquy J."/>
            <person name="Barry K."/>
            <person name="Brewer H.M."/>
            <person name="Purvine S.O."/>
            <person name="Wright A.T."/>
            <person name="Boxma B."/>
            <person name="Van Alen T."/>
            <person name="Hackstein J.H."/>
            <person name="Baker S.E."/>
            <person name="Grigoriev I.V."/>
            <person name="O'Malley M.A."/>
        </authorList>
    </citation>
    <scope>NUCLEOTIDE SEQUENCE [LARGE SCALE GENOMIC DNA]</scope>
    <source>
        <strain evidence="2 3">G1</strain>
    </source>
</reference>
<evidence type="ECO:0008006" key="4">
    <source>
        <dbReference type="Google" id="ProtNLM"/>
    </source>
</evidence>
<dbReference type="Proteomes" id="UP000193920">
    <property type="component" value="Unassembled WGS sequence"/>
</dbReference>
<comment type="caution">
    <text evidence="2">The sequence shown here is derived from an EMBL/GenBank/DDBJ whole genome shotgun (WGS) entry which is preliminary data.</text>
</comment>
<evidence type="ECO:0000256" key="1">
    <source>
        <dbReference type="ARBA" id="ARBA00009003"/>
    </source>
</evidence>
<dbReference type="Pfam" id="PF04488">
    <property type="entry name" value="Gly_transf_sug"/>
    <property type="match status" value="1"/>
</dbReference>
<dbReference type="GO" id="GO:0000136">
    <property type="term" value="C:mannan polymerase complex"/>
    <property type="evidence" value="ECO:0007669"/>
    <property type="project" value="TreeGrafter"/>
</dbReference>
<proteinExistence type="inferred from homology"/>
<dbReference type="InterPro" id="IPR039367">
    <property type="entry name" value="Och1-like"/>
</dbReference>
<name>A0A1Y2CTL1_9FUNG</name>
<dbReference type="SUPFAM" id="SSF53448">
    <property type="entry name" value="Nucleotide-diphospho-sugar transferases"/>
    <property type="match status" value="1"/>
</dbReference>
<dbReference type="STRING" id="1754190.A0A1Y2CTL1"/>
<dbReference type="OrthoDB" id="409543at2759"/>
<dbReference type="PANTHER" id="PTHR31834">
    <property type="entry name" value="INITIATION-SPECIFIC ALPHA-1,6-MANNOSYLTRANSFERASE"/>
    <property type="match status" value="1"/>
</dbReference>
<dbReference type="EMBL" id="MCOG01000099">
    <property type="protein sequence ID" value="ORY49685.1"/>
    <property type="molecule type" value="Genomic_DNA"/>
</dbReference>
<dbReference type="Gene3D" id="3.90.550.20">
    <property type="match status" value="1"/>
</dbReference>
<sequence>MGIRIKTKPLTFLIIATCILIFPLISVFKPPKSKIRNSASEYAMSALREEPIGTTRIPRIIHQTVKDKKNIPPDVKENIDSWSELNPGWKHILYDDDDIMEFMEKYHPDSLDVFNNLDSIVEKTDMWRYAVLDTFGGVYVDTDTRCFQPIDEWWGDNKDAKVIIGLEDIRTPYRLRQTQFAELVQFCQWAIASVPHHPILHYMPYYIYKHMRYEHLGVDRYPNPKVNILHRTGPGIWTEAIFDYIIKAGYNPRDLLHGGQVNDVLFLGKDGFSFTEPNPEECEVLDGCKFPERVKLLHLFYGSWK</sequence>
<organism evidence="2 3">
    <name type="scientific">Neocallimastix californiae</name>
    <dbReference type="NCBI Taxonomy" id="1754190"/>
    <lineage>
        <taxon>Eukaryota</taxon>
        <taxon>Fungi</taxon>
        <taxon>Fungi incertae sedis</taxon>
        <taxon>Chytridiomycota</taxon>
        <taxon>Chytridiomycota incertae sedis</taxon>
        <taxon>Neocallimastigomycetes</taxon>
        <taxon>Neocallimastigales</taxon>
        <taxon>Neocallimastigaceae</taxon>
        <taxon>Neocallimastix</taxon>
    </lineage>
</organism>